<dbReference type="Proteomes" id="UP000028839">
    <property type="component" value="Unassembled WGS sequence"/>
</dbReference>
<reference evidence="1 2" key="1">
    <citation type="submission" date="2014-07" db="EMBL/GenBank/DDBJ databases">
        <title>Comparative analysis of Nitrosococcus oceani genome inventories of strains from Pacific and Atlantic gyres.</title>
        <authorList>
            <person name="Lim C.K."/>
            <person name="Wang L."/>
            <person name="Sayavedra-Soto L.A."/>
            <person name="Klotz M.G."/>
        </authorList>
    </citation>
    <scope>NUCLEOTIDE SEQUENCE [LARGE SCALE GENOMIC DNA]</scope>
    <source>
        <strain evidence="1 2">C-27</strain>
    </source>
</reference>
<dbReference type="AlphaFoldDB" id="A0A0E2Z4F5"/>
<sequence length="59" mass="7046">MIPFDSIKLVQRVFSLAFKPRDDFPRLFFMQHNRQQYEISLIQSLLSRFSSPASRLVSR</sequence>
<evidence type="ECO:0000313" key="1">
    <source>
        <dbReference type="EMBL" id="KFI18395.1"/>
    </source>
</evidence>
<gene>
    <name evidence="1" type="ORF">IB75_14385</name>
</gene>
<dbReference type="EMBL" id="JPGN01000082">
    <property type="protein sequence ID" value="KFI18395.1"/>
    <property type="molecule type" value="Genomic_DNA"/>
</dbReference>
<name>A0A0E2Z4F5_9GAMM</name>
<proteinExistence type="predicted"/>
<organism evidence="1 2">
    <name type="scientific">Nitrosococcus oceani C-27</name>
    <dbReference type="NCBI Taxonomy" id="314279"/>
    <lineage>
        <taxon>Bacteria</taxon>
        <taxon>Pseudomonadati</taxon>
        <taxon>Pseudomonadota</taxon>
        <taxon>Gammaproteobacteria</taxon>
        <taxon>Chromatiales</taxon>
        <taxon>Chromatiaceae</taxon>
        <taxon>Nitrosococcus</taxon>
    </lineage>
</organism>
<protein>
    <submittedName>
        <fullName evidence="1">Uncharacterized protein</fullName>
    </submittedName>
</protein>
<accession>A0A0E2Z4F5</accession>
<dbReference type="HOGENOM" id="CLU_2955907_0_0_6"/>
<evidence type="ECO:0000313" key="2">
    <source>
        <dbReference type="Proteomes" id="UP000028839"/>
    </source>
</evidence>
<comment type="caution">
    <text evidence="1">The sequence shown here is derived from an EMBL/GenBank/DDBJ whole genome shotgun (WGS) entry which is preliminary data.</text>
</comment>